<keyword evidence="3" id="KW-1185">Reference proteome</keyword>
<accession>A0AAV1I9S5</accession>
<gene>
    <name evidence="2" type="ORF">CVIRNUC_005884</name>
</gene>
<reference evidence="2 3" key="1">
    <citation type="submission" date="2023-10" db="EMBL/GenBank/DDBJ databases">
        <authorList>
            <person name="Maclean D."/>
            <person name="Macfadyen A."/>
        </authorList>
    </citation>
    <scope>NUCLEOTIDE SEQUENCE [LARGE SCALE GENOMIC DNA]</scope>
</reference>
<dbReference type="PANTHER" id="PTHR47372:SF11">
    <property type="entry name" value="RE19971P"/>
    <property type="match status" value="1"/>
</dbReference>
<evidence type="ECO:0000313" key="2">
    <source>
        <dbReference type="EMBL" id="CAK0782689.1"/>
    </source>
</evidence>
<dbReference type="PANTHER" id="PTHR47372">
    <property type="entry name" value="DAUER UP-REGULATED-RELATED"/>
    <property type="match status" value="1"/>
</dbReference>
<protein>
    <submittedName>
        <fullName evidence="2">Uncharacterized protein</fullName>
    </submittedName>
</protein>
<feature type="compositionally biased region" description="Basic and acidic residues" evidence="1">
    <location>
        <begin position="234"/>
        <end position="246"/>
    </location>
</feature>
<dbReference type="Gene3D" id="6.10.140.1430">
    <property type="match status" value="1"/>
</dbReference>
<sequence>MQDPRDDNVAPALWSTLALYRLHRLTIVTETYLKFTPDQRGSTPREVCSMSYSDKDKAREHWNKSKGDADEAGQHAASAAKTVGHDLRAAADQAAQAGKYAVGRLSAPIDGQEGLDEKAQRASEKAQSEGKSTYNSIKDSIGSFFGQAKETGDDVARRADDATHRAADRANQGVDKVRETRRDLHRDADSPREVREKGADAADSAKDAAVQTKDTVVGGLSYIGGRLSAPVSGDEGKDKEIADKAKANVNRGADKLSNAGQETKDKAVETKEETKGFFSGVFGGNKGDDEAERKGRSLKDRASDTLTSAEDKMKDTYDSAKDKVTGTYDSTKDKMREAAESAQPHNDMEAIKSSGGIPSNTADLLAARDREETAARQEHETIEGLNTAATDYLSHTASAWNDGMTGEGTLGSVRAAADGAGPHATWK</sequence>
<feature type="region of interest" description="Disordered" evidence="1">
    <location>
        <begin position="149"/>
        <end position="210"/>
    </location>
</feature>
<evidence type="ECO:0000256" key="1">
    <source>
        <dbReference type="SAM" id="MobiDB-lite"/>
    </source>
</evidence>
<feature type="region of interest" description="Disordered" evidence="1">
    <location>
        <begin position="223"/>
        <end position="361"/>
    </location>
</feature>
<proteinExistence type="predicted"/>
<dbReference type="AlphaFoldDB" id="A0AAV1I9S5"/>
<evidence type="ECO:0000313" key="3">
    <source>
        <dbReference type="Proteomes" id="UP001314263"/>
    </source>
</evidence>
<feature type="compositionally biased region" description="Basic and acidic residues" evidence="1">
    <location>
        <begin position="150"/>
        <end position="168"/>
    </location>
</feature>
<organism evidence="2 3">
    <name type="scientific">Coccomyxa viridis</name>
    <dbReference type="NCBI Taxonomy" id="1274662"/>
    <lineage>
        <taxon>Eukaryota</taxon>
        <taxon>Viridiplantae</taxon>
        <taxon>Chlorophyta</taxon>
        <taxon>core chlorophytes</taxon>
        <taxon>Trebouxiophyceae</taxon>
        <taxon>Trebouxiophyceae incertae sedis</taxon>
        <taxon>Coccomyxaceae</taxon>
        <taxon>Coccomyxa</taxon>
    </lineage>
</organism>
<feature type="compositionally biased region" description="Basic and acidic residues" evidence="1">
    <location>
        <begin position="175"/>
        <end position="206"/>
    </location>
</feature>
<dbReference type="EMBL" id="CAUYUE010000007">
    <property type="protein sequence ID" value="CAK0782689.1"/>
    <property type="molecule type" value="Genomic_DNA"/>
</dbReference>
<name>A0AAV1I9S5_9CHLO</name>
<feature type="region of interest" description="Disordered" evidence="1">
    <location>
        <begin position="113"/>
        <end position="136"/>
    </location>
</feature>
<feature type="region of interest" description="Disordered" evidence="1">
    <location>
        <begin position="38"/>
        <end position="80"/>
    </location>
</feature>
<feature type="compositionally biased region" description="Basic and acidic residues" evidence="1">
    <location>
        <begin position="53"/>
        <end position="73"/>
    </location>
</feature>
<feature type="compositionally biased region" description="Basic and acidic residues" evidence="1">
    <location>
        <begin position="262"/>
        <end position="275"/>
    </location>
</feature>
<feature type="compositionally biased region" description="Basic and acidic residues" evidence="1">
    <location>
        <begin position="115"/>
        <end position="128"/>
    </location>
</feature>
<dbReference type="Proteomes" id="UP001314263">
    <property type="component" value="Unassembled WGS sequence"/>
</dbReference>
<comment type="caution">
    <text evidence="2">The sequence shown here is derived from an EMBL/GenBank/DDBJ whole genome shotgun (WGS) entry which is preliminary data.</text>
</comment>
<feature type="compositionally biased region" description="Basic and acidic residues" evidence="1">
    <location>
        <begin position="286"/>
        <end position="339"/>
    </location>
</feature>